<reference evidence="5" key="1">
    <citation type="journal article" date="2020" name="Stud. Mycol.">
        <title>101 Dothideomycetes genomes: a test case for predicting lifestyles and emergence of pathogens.</title>
        <authorList>
            <person name="Haridas S."/>
            <person name="Albert R."/>
            <person name="Binder M."/>
            <person name="Bloem J."/>
            <person name="Labutti K."/>
            <person name="Salamov A."/>
            <person name="Andreopoulos B."/>
            <person name="Baker S."/>
            <person name="Barry K."/>
            <person name="Bills G."/>
            <person name="Bluhm B."/>
            <person name="Cannon C."/>
            <person name="Castanera R."/>
            <person name="Culley D."/>
            <person name="Daum C."/>
            <person name="Ezra D."/>
            <person name="Gonzalez J."/>
            <person name="Henrissat B."/>
            <person name="Kuo A."/>
            <person name="Liang C."/>
            <person name="Lipzen A."/>
            <person name="Lutzoni F."/>
            <person name="Magnuson J."/>
            <person name="Mondo S."/>
            <person name="Nolan M."/>
            <person name="Ohm R."/>
            <person name="Pangilinan J."/>
            <person name="Park H.-J."/>
            <person name="Ramirez L."/>
            <person name="Alfaro M."/>
            <person name="Sun H."/>
            <person name="Tritt A."/>
            <person name="Yoshinaga Y."/>
            <person name="Zwiers L.-H."/>
            <person name="Turgeon B."/>
            <person name="Goodwin S."/>
            <person name="Spatafora J."/>
            <person name="Crous P."/>
            <person name="Grigoriev I."/>
        </authorList>
    </citation>
    <scope>NUCLEOTIDE SEQUENCE</scope>
    <source>
        <strain evidence="5">CBS 675.92</strain>
    </source>
</reference>
<dbReference type="SUPFAM" id="SSF51735">
    <property type="entry name" value="NAD(P)-binding Rossmann-fold domains"/>
    <property type="match status" value="1"/>
</dbReference>
<name>A0A6A5TC70_9PLEO</name>
<protein>
    <submittedName>
        <fullName evidence="5">Putative short-chain dehydrogenase</fullName>
    </submittedName>
</protein>
<keyword evidence="2" id="KW-0521">NADP</keyword>
<keyword evidence="3" id="KW-0560">Oxidoreductase</keyword>
<comment type="similarity">
    <text evidence="1">Belongs to the short-chain dehydrogenases/reductases (SDR) family.</text>
</comment>
<proteinExistence type="inferred from homology"/>
<dbReference type="Gene3D" id="3.40.50.720">
    <property type="entry name" value="NAD(P)-binding Rossmann-like Domain"/>
    <property type="match status" value="1"/>
</dbReference>
<dbReference type="AlphaFoldDB" id="A0A6A5TC70"/>
<dbReference type="InterPro" id="IPR002347">
    <property type="entry name" value="SDR_fam"/>
</dbReference>
<evidence type="ECO:0000256" key="2">
    <source>
        <dbReference type="ARBA" id="ARBA00022857"/>
    </source>
</evidence>
<evidence type="ECO:0000313" key="5">
    <source>
        <dbReference type="EMBL" id="KAF1949878.1"/>
    </source>
</evidence>
<dbReference type="InterPro" id="IPR057326">
    <property type="entry name" value="KR_dom"/>
</dbReference>
<gene>
    <name evidence="5" type="ORF">CC80DRAFT_483755</name>
</gene>
<dbReference type="EMBL" id="ML977031">
    <property type="protein sequence ID" value="KAF1949878.1"/>
    <property type="molecule type" value="Genomic_DNA"/>
</dbReference>
<dbReference type="PANTHER" id="PTHR48107:SF7">
    <property type="entry name" value="RE15974P"/>
    <property type="match status" value="1"/>
</dbReference>
<dbReference type="Pfam" id="PF13561">
    <property type="entry name" value="adh_short_C2"/>
    <property type="match status" value="1"/>
</dbReference>
<dbReference type="PRINTS" id="PR00081">
    <property type="entry name" value="GDHRDH"/>
</dbReference>
<dbReference type="Proteomes" id="UP000800035">
    <property type="component" value="Unassembled WGS sequence"/>
</dbReference>
<sequence>MAQAPSNHAGNPKPSITQQLAPRQQFDLRGRTAIITGSARGIGAAIALEIARRGANVVVNYTSTKSQPAAETIASAISSSASGAKAVAVQADVVSKEGQQALVDAALELSETKEINILIHNAGNGDDKFLTDITEEFYEMQTDINMKAPIFLTQLTLPHMPRHSRIILISSCSARMGVPQQTVYAASKAANESFARVWATELGQSRGITVNCVNPGPVATDMYYASTPEFIEELKPLIESTPAEARIGETGDVAPIVGFLCGEESRWVTGSTVSASGGLLYF</sequence>
<feature type="domain" description="Ketoreductase" evidence="4">
    <location>
        <begin position="31"/>
        <end position="221"/>
    </location>
</feature>
<dbReference type="InterPro" id="IPR036291">
    <property type="entry name" value="NAD(P)-bd_dom_sf"/>
</dbReference>
<dbReference type="OrthoDB" id="47007at2759"/>
<dbReference type="SMART" id="SM00822">
    <property type="entry name" value="PKS_KR"/>
    <property type="match status" value="1"/>
</dbReference>
<evidence type="ECO:0000256" key="1">
    <source>
        <dbReference type="ARBA" id="ARBA00006484"/>
    </source>
</evidence>
<evidence type="ECO:0000256" key="3">
    <source>
        <dbReference type="ARBA" id="ARBA00023002"/>
    </source>
</evidence>
<dbReference type="FunFam" id="3.40.50.720:FF:000374">
    <property type="entry name" value="3-oxoacyl-(Acyl-carrier-protein) reductase"/>
    <property type="match status" value="1"/>
</dbReference>
<dbReference type="PANTHER" id="PTHR48107">
    <property type="entry name" value="NADPH-DEPENDENT ALDEHYDE REDUCTASE-LIKE PROTEIN, CHLOROPLASTIC-RELATED"/>
    <property type="match status" value="1"/>
</dbReference>
<evidence type="ECO:0000259" key="4">
    <source>
        <dbReference type="SMART" id="SM00822"/>
    </source>
</evidence>
<organism evidence="5 6">
    <name type="scientific">Byssothecium circinans</name>
    <dbReference type="NCBI Taxonomy" id="147558"/>
    <lineage>
        <taxon>Eukaryota</taxon>
        <taxon>Fungi</taxon>
        <taxon>Dikarya</taxon>
        <taxon>Ascomycota</taxon>
        <taxon>Pezizomycotina</taxon>
        <taxon>Dothideomycetes</taxon>
        <taxon>Pleosporomycetidae</taxon>
        <taxon>Pleosporales</taxon>
        <taxon>Massarineae</taxon>
        <taxon>Massarinaceae</taxon>
        <taxon>Byssothecium</taxon>
    </lineage>
</organism>
<keyword evidence="6" id="KW-1185">Reference proteome</keyword>
<dbReference type="GO" id="GO:0016614">
    <property type="term" value="F:oxidoreductase activity, acting on CH-OH group of donors"/>
    <property type="evidence" value="ECO:0007669"/>
    <property type="project" value="UniProtKB-ARBA"/>
</dbReference>
<accession>A0A6A5TC70</accession>
<evidence type="ECO:0000313" key="6">
    <source>
        <dbReference type="Proteomes" id="UP000800035"/>
    </source>
</evidence>